<keyword evidence="1" id="KW-0472">Membrane</keyword>
<dbReference type="Pfam" id="PF10966">
    <property type="entry name" value="DUF2768"/>
    <property type="match status" value="1"/>
</dbReference>
<dbReference type="InterPro" id="IPR020076">
    <property type="entry name" value="DUF2768"/>
</dbReference>
<evidence type="ECO:0000313" key="3">
    <source>
        <dbReference type="Proteomes" id="UP000307756"/>
    </source>
</evidence>
<feature type="transmembrane region" description="Helical" evidence="1">
    <location>
        <begin position="6"/>
        <end position="27"/>
    </location>
</feature>
<proteinExistence type="predicted"/>
<evidence type="ECO:0000313" key="2">
    <source>
        <dbReference type="EMBL" id="TKC19727.1"/>
    </source>
</evidence>
<dbReference type="Proteomes" id="UP000307756">
    <property type="component" value="Unassembled WGS sequence"/>
</dbReference>
<reference evidence="2 3" key="1">
    <citation type="journal article" date="2011" name="J. Microbiol.">
        <title>Bacillus kyonggiensis sp. nov., isolated from soil of a lettuce field.</title>
        <authorList>
            <person name="Dong K."/>
            <person name="Lee S."/>
        </authorList>
    </citation>
    <scope>NUCLEOTIDE SEQUENCE [LARGE SCALE GENOMIC DNA]</scope>
    <source>
        <strain evidence="2 3">NB22</strain>
    </source>
</reference>
<dbReference type="AlphaFoldDB" id="A0A4U1DDU9"/>
<name>A0A4U1DDU9_9BACI</name>
<feature type="transmembrane region" description="Helical" evidence="1">
    <location>
        <begin position="39"/>
        <end position="61"/>
    </location>
</feature>
<dbReference type="RefSeq" id="WP_136830629.1">
    <property type="nucleotide sequence ID" value="NZ_SWBM01000001.1"/>
</dbReference>
<evidence type="ECO:0000256" key="1">
    <source>
        <dbReference type="SAM" id="Phobius"/>
    </source>
</evidence>
<keyword evidence="3" id="KW-1185">Reference proteome</keyword>
<gene>
    <name evidence="2" type="ORF">FA727_09385</name>
</gene>
<organism evidence="2 3">
    <name type="scientific">Robertmurraya kyonggiensis</name>
    <dbReference type="NCBI Taxonomy" id="1037680"/>
    <lineage>
        <taxon>Bacteria</taxon>
        <taxon>Bacillati</taxon>
        <taxon>Bacillota</taxon>
        <taxon>Bacilli</taxon>
        <taxon>Bacillales</taxon>
        <taxon>Bacillaceae</taxon>
        <taxon>Robertmurraya</taxon>
    </lineage>
</organism>
<dbReference type="OrthoDB" id="2476435at2"/>
<protein>
    <submittedName>
        <fullName evidence="2">DUF2768 domain-containing protein</fullName>
    </submittedName>
</protein>
<dbReference type="EMBL" id="SWBM01000001">
    <property type="protein sequence ID" value="TKC19727.1"/>
    <property type="molecule type" value="Genomic_DNA"/>
</dbReference>
<keyword evidence="1" id="KW-1133">Transmembrane helix</keyword>
<keyword evidence="1" id="KW-0812">Transmembrane</keyword>
<comment type="caution">
    <text evidence="2">The sequence shown here is derived from an EMBL/GenBank/DDBJ whole genome shotgun (WGS) entry which is preliminary data.</text>
</comment>
<sequence>MSPSMLKMWISISAMGFMVISILLIYLSRYKINIGVLKFMTALIAYILLILSGIIILFVVMSGPTA</sequence>
<accession>A0A4U1DDU9</accession>